<evidence type="ECO:0000313" key="1">
    <source>
        <dbReference type="EMBL" id="CAK9137623.1"/>
    </source>
</evidence>
<keyword evidence="2" id="KW-1185">Reference proteome</keyword>
<proteinExistence type="predicted"/>
<name>A0ABC8R4T8_9AQUA</name>
<reference evidence="1 2" key="1">
    <citation type="submission" date="2024-02" db="EMBL/GenBank/DDBJ databases">
        <authorList>
            <person name="Vignale AGUSTIN F."/>
            <person name="Sosa J E."/>
            <person name="Modenutti C."/>
        </authorList>
    </citation>
    <scope>NUCLEOTIDE SEQUENCE [LARGE SCALE GENOMIC DNA]</scope>
</reference>
<evidence type="ECO:0000313" key="2">
    <source>
        <dbReference type="Proteomes" id="UP001642360"/>
    </source>
</evidence>
<dbReference type="Proteomes" id="UP001642360">
    <property type="component" value="Unassembled WGS sequence"/>
</dbReference>
<sequence>MTFVPLRILKLDEVLRALAEERWACQAAKEQLRLRARLKIKFLEIEDVCV</sequence>
<gene>
    <name evidence="1" type="ORF">ILEXP_LOCUS4640</name>
</gene>
<dbReference type="AlphaFoldDB" id="A0ABC8R4T8"/>
<accession>A0ABC8R4T8</accession>
<comment type="caution">
    <text evidence="1">The sequence shown here is derived from an EMBL/GenBank/DDBJ whole genome shotgun (WGS) entry which is preliminary data.</text>
</comment>
<protein>
    <submittedName>
        <fullName evidence="1">Uncharacterized protein</fullName>
    </submittedName>
</protein>
<dbReference type="EMBL" id="CAUOFW020000827">
    <property type="protein sequence ID" value="CAK9137623.1"/>
    <property type="molecule type" value="Genomic_DNA"/>
</dbReference>
<organism evidence="1 2">
    <name type="scientific">Ilex paraguariensis</name>
    <name type="common">yerba mate</name>
    <dbReference type="NCBI Taxonomy" id="185542"/>
    <lineage>
        <taxon>Eukaryota</taxon>
        <taxon>Viridiplantae</taxon>
        <taxon>Streptophyta</taxon>
        <taxon>Embryophyta</taxon>
        <taxon>Tracheophyta</taxon>
        <taxon>Spermatophyta</taxon>
        <taxon>Magnoliopsida</taxon>
        <taxon>eudicotyledons</taxon>
        <taxon>Gunneridae</taxon>
        <taxon>Pentapetalae</taxon>
        <taxon>asterids</taxon>
        <taxon>campanulids</taxon>
        <taxon>Aquifoliales</taxon>
        <taxon>Aquifoliaceae</taxon>
        <taxon>Ilex</taxon>
    </lineage>
</organism>